<evidence type="ECO:0000256" key="8">
    <source>
        <dbReference type="ARBA" id="ARBA00022737"/>
    </source>
</evidence>
<evidence type="ECO:0000313" key="16">
    <source>
        <dbReference type="Proteomes" id="UP001195483"/>
    </source>
</evidence>
<accession>A0AAE0SJS8</accession>
<evidence type="ECO:0000256" key="12">
    <source>
        <dbReference type="PROSITE-ProRule" id="PRU00104"/>
    </source>
</evidence>
<keyword evidence="10" id="KW-0040">ANK repeat</keyword>
<evidence type="ECO:0000256" key="6">
    <source>
        <dbReference type="ARBA" id="ARBA00022490"/>
    </source>
</evidence>
<dbReference type="Proteomes" id="UP001195483">
    <property type="component" value="Unassembled WGS sequence"/>
</dbReference>
<dbReference type="GO" id="GO:0000209">
    <property type="term" value="P:protein polyubiquitination"/>
    <property type="evidence" value="ECO:0007669"/>
    <property type="project" value="TreeGrafter"/>
</dbReference>
<dbReference type="Gene3D" id="3.30.2410.10">
    <property type="entry name" value="Hect, E3 ligase catalytic domain"/>
    <property type="match status" value="1"/>
</dbReference>
<keyword evidence="8" id="KW-0677">Repeat</keyword>
<evidence type="ECO:0000256" key="9">
    <source>
        <dbReference type="ARBA" id="ARBA00022786"/>
    </source>
</evidence>
<evidence type="ECO:0000256" key="5">
    <source>
        <dbReference type="ARBA" id="ARBA00012485"/>
    </source>
</evidence>
<evidence type="ECO:0000256" key="2">
    <source>
        <dbReference type="ARBA" id="ARBA00004308"/>
    </source>
</evidence>
<keyword evidence="11" id="KW-0472">Membrane</keyword>
<dbReference type="Gene3D" id="3.90.1750.10">
    <property type="entry name" value="Hect, E3 ligase catalytic domains"/>
    <property type="match status" value="1"/>
</dbReference>
<protein>
    <recommendedName>
        <fullName evidence="5">HECT-type E3 ubiquitin transferase</fullName>
        <ecNumber evidence="5">2.3.2.26</ecNumber>
    </recommendedName>
</protein>
<reference evidence="15" key="2">
    <citation type="journal article" date="2021" name="Genome Biol. Evol.">
        <title>Developing a high-quality reference genome for a parasitic bivalve with doubly uniparental inheritance (Bivalvia: Unionida).</title>
        <authorList>
            <person name="Smith C.H."/>
        </authorList>
    </citation>
    <scope>NUCLEOTIDE SEQUENCE</scope>
    <source>
        <strain evidence="15">CHS0354</strain>
        <tissue evidence="15">Mantle</tissue>
    </source>
</reference>
<feature type="compositionally biased region" description="Basic and acidic residues" evidence="13">
    <location>
        <begin position="525"/>
        <end position="535"/>
    </location>
</feature>
<gene>
    <name evidence="15" type="ORF">CHS0354_031396</name>
</gene>
<evidence type="ECO:0000256" key="1">
    <source>
        <dbReference type="ARBA" id="ARBA00000885"/>
    </source>
</evidence>
<keyword evidence="16" id="KW-1185">Reference proteome</keyword>
<feature type="domain" description="HECT" evidence="14">
    <location>
        <begin position="566"/>
        <end position="920"/>
    </location>
</feature>
<comment type="catalytic activity">
    <reaction evidence="1">
        <text>S-ubiquitinyl-[E2 ubiquitin-conjugating enzyme]-L-cysteine + [acceptor protein]-L-lysine = [E2 ubiquitin-conjugating enzyme]-L-cysteine + N(6)-ubiquitinyl-[acceptor protein]-L-lysine.</text>
        <dbReference type="EC" id="2.3.2.26"/>
    </reaction>
</comment>
<sequence length="920" mass="105235">MECMEQQQPIDLLCPQQLSLLQQGQQQLQEQQHGQFQRQLPLVLPAQKQIVPMDFDIGCSVGSVRNAVTAQSLTLAEDLMLNSSECGTDFSMDFLVEPYSLQQELSVPNDSDVFSVDEFILPQTDDQNIVTTDDIRQENSYDSSQNNTNMPSRIENLPQEGRNENLCRITEIVLSEESRNDRYSGYSMLLQFIQNIENITYSAVNGESEYPRYITEIVDVVQTTFEEWKRENPDKEFSVGRDLFGMNMQDFISKASPKVSASVFSNPFRTAGLSNPIISPVVSNPITTPGLSNPITYPVLSNPIPTFSSEVSAAVSQSSTSTADNSNENRRNSQRFEPYRSTDLTYSRGSRRYRSRHYSKTYTVCYYSKNRLPIRVNRSLRTNVILETDVHIFLDDDEEDIREKLVVMLVAMHGYHNISKDDLVLLKSARGKLDLPISQPGFEWDGDKLRRLIGNGKLHVMVRVNKERDLSFGTGCIFSECERNDFRTSSAEFMDDEEGVYEAIRRSGTDQNQPSGPNTFVSSQENKDKSTRTLREHAEKVVKGFKRNITVRRGDIWNSALEFFKNPEFIREFGKLSVKFQTQDGITEEASDFSGPKREFFRLLIREICQRSGAFMETPNGLVPRNNIRQLQEGVLRHIGRMISTIVIQGGEAPAIFSPIITQCILKDPISIKPEVDDIPDLIIRENLHLVQEATDQESLDRALNSCDWRFHVDGLPLFVKMENKDDFVLSSTIYFAVLQRQIGIQQLLEGLEYYDLLALLRRKPFICDILKYKKENISGKELASIMKPEYSFTDSRREKEEQLYSNLNDFLQLVEGKTLLQRFDDDFIVLTAEEKDFISTMKPCKLLEFCTGSSKIPALGFEEEPHITFSHNDMKFHPSAHTCGNKLVMYVNDKTVNDKSNFFKIMVETLMNADHFGFS</sequence>
<dbReference type="GO" id="GO:0000139">
    <property type="term" value="C:Golgi membrane"/>
    <property type="evidence" value="ECO:0007669"/>
    <property type="project" value="TreeGrafter"/>
</dbReference>
<dbReference type="SMART" id="SM00119">
    <property type="entry name" value="HECTc"/>
    <property type="match status" value="1"/>
</dbReference>
<keyword evidence="7" id="KW-0808">Transferase</keyword>
<dbReference type="EMBL" id="JAEAOA010001877">
    <property type="protein sequence ID" value="KAK3593332.1"/>
    <property type="molecule type" value="Genomic_DNA"/>
</dbReference>
<feature type="active site" description="Glycyl thioester intermediate" evidence="12">
    <location>
        <position position="884"/>
    </location>
</feature>
<evidence type="ECO:0000259" key="14">
    <source>
        <dbReference type="PROSITE" id="PS50237"/>
    </source>
</evidence>
<dbReference type="InterPro" id="IPR035983">
    <property type="entry name" value="Hect_E3_ubiquitin_ligase"/>
</dbReference>
<feature type="region of interest" description="Disordered" evidence="13">
    <location>
        <begin position="506"/>
        <end position="535"/>
    </location>
</feature>
<dbReference type="EC" id="2.3.2.26" evidence="5"/>
<evidence type="ECO:0000256" key="10">
    <source>
        <dbReference type="ARBA" id="ARBA00023043"/>
    </source>
</evidence>
<dbReference type="PANTHER" id="PTHR11254">
    <property type="entry name" value="HECT DOMAIN UBIQUITIN-PROTEIN LIGASE"/>
    <property type="match status" value="1"/>
</dbReference>
<comment type="pathway">
    <text evidence="4">Protein modification; protein ubiquitination.</text>
</comment>
<dbReference type="InterPro" id="IPR000569">
    <property type="entry name" value="HECT_dom"/>
</dbReference>
<evidence type="ECO:0000256" key="13">
    <source>
        <dbReference type="SAM" id="MobiDB-lite"/>
    </source>
</evidence>
<dbReference type="AlphaFoldDB" id="A0AAE0SJS8"/>
<dbReference type="GO" id="GO:0061630">
    <property type="term" value="F:ubiquitin protein ligase activity"/>
    <property type="evidence" value="ECO:0007669"/>
    <property type="project" value="UniProtKB-EC"/>
</dbReference>
<keyword evidence="6" id="KW-0963">Cytoplasm</keyword>
<dbReference type="GO" id="GO:0061025">
    <property type="term" value="P:membrane fusion"/>
    <property type="evidence" value="ECO:0007669"/>
    <property type="project" value="TreeGrafter"/>
</dbReference>
<keyword evidence="9 12" id="KW-0833">Ubl conjugation pathway</keyword>
<dbReference type="PROSITE" id="PS50237">
    <property type="entry name" value="HECT"/>
    <property type="match status" value="1"/>
</dbReference>
<name>A0AAE0SJS8_9BIVA</name>
<organism evidence="15 16">
    <name type="scientific">Potamilus streckersoni</name>
    <dbReference type="NCBI Taxonomy" id="2493646"/>
    <lineage>
        <taxon>Eukaryota</taxon>
        <taxon>Metazoa</taxon>
        <taxon>Spiralia</taxon>
        <taxon>Lophotrochozoa</taxon>
        <taxon>Mollusca</taxon>
        <taxon>Bivalvia</taxon>
        <taxon>Autobranchia</taxon>
        <taxon>Heteroconchia</taxon>
        <taxon>Palaeoheterodonta</taxon>
        <taxon>Unionida</taxon>
        <taxon>Unionoidea</taxon>
        <taxon>Unionidae</taxon>
        <taxon>Ambleminae</taxon>
        <taxon>Lampsilini</taxon>
        <taxon>Potamilus</taxon>
    </lineage>
</organism>
<dbReference type="GO" id="GO:0006511">
    <property type="term" value="P:ubiquitin-dependent protein catabolic process"/>
    <property type="evidence" value="ECO:0007669"/>
    <property type="project" value="TreeGrafter"/>
</dbReference>
<reference evidence="15" key="1">
    <citation type="journal article" date="2021" name="Genome Biol. Evol.">
        <title>A High-Quality Reference Genome for a Parasitic Bivalve with Doubly Uniparental Inheritance (Bivalvia: Unionida).</title>
        <authorList>
            <person name="Smith C.H."/>
        </authorList>
    </citation>
    <scope>NUCLEOTIDE SEQUENCE</scope>
    <source>
        <strain evidence="15">CHS0354</strain>
    </source>
</reference>
<evidence type="ECO:0000256" key="11">
    <source>
        <dbReference type="ARBA" id="ARBA00023136"/>
    </source>
</evidence>
<evidence type="ECO:0000256" key="3">
    <source>
        <dbReference type="ARBA" id="ARBA00004496"/>
    </source>
</evidence>
<dbReference type="Pfam" id="PF00632">
    <property type="entry name" value="HECT"/>
    <property type="match status" value="1"/>
</dbReference>
<dbReference type="InterPro" id="IPR050409">
    <property type="entry name" value="E3_ubiq-protein_ligase"/>
</dbReference>
<dbReference type="SUPFAM" id="SSF56204">
    <property type="entry name" value="Hect, E3 ligase catalytic domain"/>
    <property type="match status" value="1"/>
</dbReference>
<evidence type="ECO:0000313" key="15">
    <source>
        <dbReference type="EMBL" id="KAK3593332.1"/>
    </source>
</evidence>
<feature type="region of interest" description="Disordered" evidence="13">
    <location>
        <begin position="315"/>
        <end position="341"/>
    </location>
</feature>
<dbReference type="PANTHER" id="PTHR11254:SF363">
    <property type="entry name" value="E3 UBIQUITIN-PROTEIN LIGASE HACE1"/>
    <property type="match status" value="1"/>
</dbReference>
<comment type="subcellular location">
    <subcellularLocation>
        <location evidence="3">Cytoplasm</location>
    </subcellularLocation>
    <subcellularLocation>
        <location evidence="2">Endomembrane system</location>
    </subcellularLocation>
</comment>
<comment type="caution">
    <text evidence="15">The sequence shown here is derived from an EMBL/GenBank/DDBJ whole genome shotgun (WGS) entry which is preliminary data.</text>
</comment>
<evidence type="ECO:0000256" key="7">
    <source>
        <dbReference type="ARBA" id="ARBA00022679"/>
    </source>
</evidence>
<dbReference type="GO" id="GO:0005634">
    <property type="term" value="C:nucleus"/>
    <property type="evidence" value="ECO:0007669"/>
    <property type="project" value="TreeGrafter"/>
</dbReference>
<proteinExistence type="predicted"/>
<dbReference type="GO" id="GO:0007030">
    <property type="term" value="P:Golgi organization"/>
    <property type="evidence" value="ECO:0007669"/>
    <property type="project" value="TreeGrafter"/>
</dbReference>
<evidence type="ECO:0000256" key="4">
    <source>
        <dbReference type="ARBA" id="ARBA00004906"/>
    </source>
</evidence>
<reference evidence="15" key="3">
    <citation type="submission" date="2023-05" db="EMBL/GenBank/DDBJ databases">
        <authorList>
            <person name="Smith C.H."/>
        </authorList>
    </citation>
    <scope>NUCLEOTIDE SEQUENCE</scope>
    <source>
        <strain evidence="15">CHS0354</strain>
        <tissue evidence="15">Mantle</tissue>
    </source>
</reference>
<feature type="compositionally biased region" description="Polar residues" evidence="13">
    <location>
        <begin position="509"/>
        <end position="524"/>
    </location>
</feature>